<reference evidence="2 3" key="1">
    <citation type="submission" date="2020-01" db="EMBL/GenBank/DDBJ databases">
        <authorList>
            <consortium name="DOE Joint Genome Institute"/>
            <person name="Haridas S."/>
            <person name="Albert R."/>
            <person name="Binder M."/>
            <person name="Bloem J."/>
            <person name="Labutti K."/>
            <person name="Salamov A."/>
            <person name="Andreopoulos B."/>
            <person name="Baker S.E."/>
            <person name="Barry K."/>
            <person name="Bills G."/>
            <person name="Bluhm B.H."/>
            <person name="Cannon C."/>
            <person name="Castanera R."/>
            <person name="Culley D.E."/>
            <person name="Daum C."/>
            <person name="Ezra D."/>
            <person name="Gonzalez J.B."/>
            <person name="Henrissat B."/>
            <person name="Kuo A."/>
            <person name="Liang C."/>
            <person name="Lipzen A."/>
            <person name="Lutzoni F."/>
            <person name="Magnuson J."/>
            <person name="Mondo S."/>
            <person name="Nolan M."/>
            <person name="Ohm R."/>
            <person name="Pangilinan J."/>
            <person name="Park H.-J.H."/>
            <person name="Ramirez L."/>
            <person name="Alfaro M."/>
            <person name="Sun H."/>
            <person name="Tritt A."/>
            <person name="Yoshinaga Y."/>
            <person name="Zwiers L.-H.L."/>
            <person name="Turgeon B.G."/>
            <person name="Goodwin S.B."/>
            <person name="Spatafora J.W."/>
            <person name="Crous P.W."/>
            <person name="Grigoriev I.V."/>
        </authorList>
    </citation>
    <scope>NUCLEOTIDE SEQUENCE [LARGE SCALE GENOMIC DNA]</scope>
    <source>
        <strain evidence="2 3">CBS 611.86</strain>
    </source>
</reference>
<sequence length="135" mass="14843">MKVFFTNVVMLTSLVASSTALVTSQPLEPNVDSSVYERSAPEAALSPICLKCIDDCVSDVHPRHGWNFSYDSCPEEKIFPQRLHQAFTECSEICIYERKCNGDPDISKTEPGKYIARYTIGNPAAPPGTPVGSQE</sequence>
<keyword evidence="3" id="KW-1185">Reference proteome</keyword>
<protein>
    <submittedName>
        <fullName evidence="2">Uncharacterized protein</fullName>
    </submittedName>
</protein>
<dbReference type="Proteomes" id="UP000481861">
    <property type="component" value="Unassembled WGS sequence"/>
</dbReference>
<accession>A0A7C8M5N4</accession>
<feature type="chain" id="PRO_5028833254" evidence="1">
    <location>
        <begin position="21"/>
        <end position="135"/>
    </location>
</feature>
<evidence type="ECO:0000313" key="3">
    <source>
        <dbReference type="Proteomes" id="UP000481861"/>
    </source>
</evidence>
<feature type="signal peptide" evidence="1">
    <location>
        <begin position="1"/>
        <end position="20"/>
    </location>
</feature>
<evidence type="ECO:0000313" key="2">
    <source>
        <dbReference type="EMBL" id="KAF2866443.1"/>
    </source>
</evidence>
<gene>
    <name evidence="2" type="ORF">BDV95DRAFT_623141</name>
</gene>
<evidence type="ECO:0000256" key="1">
    <source>
        <dbReference type="SAM" id="SignalP"/>
    </source>
</evidence>
<name>A0A7C8M5N4_9PLEO</name>
<dbReference type="EMBL" id="JAADJZ010000028">
    <property type="protein sequence ID" value="KAF2866443.1"/>
    <property type="molecule type" value="Genomic_DNA"/>
</dbReference>
<proteinExistence type="predicted"/>
<organism evidence="2 3">
    <name type="scientific">Massariosphaeria phaeospora</name>
    <dbReference type="NCBI Taxonomy" id="100035"/>
    <lineage>
        <taxon>Eukaryota</taxon>
        <taxon>Fungi</taxon>
        <taxon>Dikarya</taxon>
        <taxon>Ascomycota</taxon>
        <taxon>Pezizomycotina</taxon>
        <taxon>Dothideomycetes</taxon>
        <taxon>Pleosporomycetidae</taxon>
        <taxon>Pleosporales</taxon>
        <taxon>Pleosporales incertae sedis</taxon>
        <taxon>Massariosphaeria</taxon>
    </lineage>
</organism>
<dbReference type="AlphaFoldDB" id="A0A7C8M5N4"/>
<keyword evidence="1" id="KW-0732">Signal</keyword>
<comment type="caution">
    <text evidence="2">The sequence shown here is derived from an EMBL/GenBank/DDBJ whole genome shotgun (WGS) entry which is preliminary data.</text>
</comment>